<dbReference type="EMBL" id="LFMY01000005">
    <property type="protein sequence ID" value="OKL60724.1"/>
    <property type="molecule type" value="Genomic_DNA"/>
</dbReference>
<organism evidence="4 5">
    <name type="scientific">Talaromyces atroroseus</name>
    <dbReference type="NCBI Taxonomy" id="1441469"/>
    <lineage>
        <taxon>Eukaryota</taxon>
        <taxon>Fungi</taxon>
        <taxon>Dikarya</taxon>
        <taxon>Ascomycota</taxon>
        <taxon>Pezizomycotina</taxon>
        <taxon>Eurotiomycetes</taxon>
        <taxon>Eurotiomycetidae</taxon>
        <taxon>Eurotiales</taxon>
        <taxon>Trichocomaceae</taxon>
        <taxon>Talaromyces</taxon>
        <taxon>Talaromyces sect. Trachyspermi</taxon>
    </lineage>
</organism>
<dbReference type="Proteomes" id="UP000214365">
    <property type="component" value="Unassembled WGS sequence"/>
</dbReference>
<proteinExistence type="inferred from homology"/>
<gene>
    <name evidence="4" type="ORF">UA08_04435</name>
</gene>
<dbReference type="SUPFAM" id="SSF51735">
    <property type="entry name" value="NAD(P)-binding Rossmann-fold domains"/>
    <property type="match status" value="1"/>
</dbReference>
<dbReference type="GeneID" id="31004190"/>
<sequence length="368" mass="40493">MVNRILPREGFTADVLVSTLRHTVFDPFKTLAAVLVLHYVPQLLNGSIISSHLPLHKRESALSYLRIALALGLVGSVNSWIGRRVLNRHVKDKYDWPREIVVVTGGSHGFGKETVLILAARAKGVRIAVLDVVPPDYEYDGDSVVKFFHCDITNVDAIAVAAAEIRAVFGGDPTVLINNAGVIYARPLLENTEREISMMFEVNAVSQYKLLNEFLPAMVSHNHGMVVTVSSQGGNCTTPGMTAYCATKAATIGLHEGLTSELAIRYNAPRVRTVLVTPAFAKTFVTRDLIPEDSFLSPLLEPATVAEAMINQILKGESGYVGVGVTGNWFTSNLRSTPLWWQTGFRDWMGNTTKKPKTKHPWVQREVE</sequence>
<name>A0A1Q5Q9D0_TALAT</name>
<evidence type="ECO:0000256" key="2">
    <source>
        <dbReference type="ARBA" id="ARBA00023002"/>
    </source>
</evidence>
<comment type="similarity">
    <text evidence="1 3">Belongs to the short-chain dehydrogenases/reductases (SDR) family.</text>
</comment>
<protein>
    <recommendedName>
        <fullName evidence="6">Estradiol 17-beta-dehydrogenase 11</fullName>
    </recommendedName>
</protein>
<dbReference type="PRINTS" id="PR00081">
    <property type="entry name" value="GDHRDH"/>
</dbReference>
<keyword evidence="2" id="KW-0560">Oxidoreductase</keyword>
<dbReference type="Pfam" id="PF00106">
    <property type="entry name" value="adh_short"/>
    <property type="match status" value="1"/>
</dbReference>
<dbReference type="PANTHER" id="PTHR24322">
    <property type="entry name" value="PKSB"/>
    <property type="match status" value="1"/>
</dbReference>
<evidence type="ECO:0000313" key="4">
    <source>
        <dbReference type="EMBL" id="OKL60724.1"/>
    </source>
</evidence>
<dbReference type="PANTHER" id="PTHR24322:SF736">
    <property type="entry name" value="RETINOL DEHYDROGENASE 10"/>
    <property type="match status" value="1"/>
</dbReference>
<keyword evidence="5" id="KW-1185">Reference proteome</keyword>
<dbReference type="AlphaFoldDB" id="A0A1Q5Q9D0"/>
<comment type="caution">
    <text evidence="4">The sequence shown here is derived from an EMBL/GenBank/DDBJ whole genome shotgun (WGS) entry which is preliminary data.</text>
</comment>
<dbReference type="PRINTS" id="PR00080">
    <property type="entry name" value="SDRFAMILY"/>
</dbReference>
<evidence type="ECO:0000313" key="5">
    <source>
        <dbReference type="Proteomes" id="UP000214365"/>
    </source>
</evidence>
<dbReference type="STRING" id="1441469.A0A1Q5Q9D0"/>
<dbReference type="RefSeq" id="XP_020120845.1">
    <property type="nucleotide sequence ID" value="XM_020266757.1"/>
</dbReference>
<dbReference type="Gene3D" id="3.40.50.720">
    <property type="entry name" value="NAD(P)-binding Rossmann-like Domain"/>
    <property type="match status" value="1"/>
</dbReference>
<reference evidence="4 5" key="1">
    <citation type="submission" date="2015-06" db="EMBL/GenBank/DDBJ databases">
        <title>Talaromyces atroroseus IBT 11181 draft genome.</title>
        <authorList>
            <person name="Rasmussen K.B."/>
            <person name="Rasmussen S."/>
            <person name="Petersen B."/>
            <person name="Sicheritz-Ponten T."/>
            <person name="Mortensen U.H."/>
            <person name="Thrane U."/>
        </authorList>
    </citation>
    <scope>NUCLEOTIDE SEQUENCE [LARGE SCALE GENOMIC DNA]</scope>
    <source>
        <strain evidence="4 5">IBT 11181</strain>
    </source>
</reference>
<dbReference type="InterPro" id="IPR002347">
    <property type="entry name" value="SDR_fam"/>
</dbReference>
<evidence type="ECO:0008006" key="6">
    <source>
        <dbReference type="Google" id="ProtNLM"/>
    </source>
</evidence>
<dbReference type="OrthoDB" id="10253736at2759"/>
<evidence type="ECO:0000256" key="3">
    <source>
        <dbReference type="RuleBase" id="RU000363"/>
    </source>
</evidence>
<dbReference type="GO" id="GO:0016616">
    <property type="term" value="F:oxidoreductase activity, acting on the CH-OH group of donors, NAD or NADP as acceptor"/>
    <property type="evidence" value="ECO:0007669"/>
    <property type="project" value="TreeGrafter"/>
</dbReference>
<evidence type="ECO:0000256" key="1">
    <source>
        <dbReference type="ARBA" id="ARBA00006484"/>
    </source>
</evidence>
<accession>A0A1Q5Q9D0</accession>
<dbReference type="InterPro" id="IPR036291">
    <property type="entry name" value="NAD(P)-bd_dom_sf"/>
</dbReference>